<dbReference type="EMBL" id="BAAAMJ010000080">
    <property type="protein sequence ID" value="GAA1934507.1"/>
    <property type="molecule type" value="Genomic_DNA"/>
</dbReference>
<feature type="transmembrane region" description="Helical" evidence="1">
    <location>
        <begin position="134"/>
        <end position="156"/>
    </location>
</feature>
<evidence type="ECO:0008006" key="4">
    <source>
        <dbReference type="Google" id="ProtNLM"/>
    </source>
</evidence>
<feature type="transmembrane region" description="Helical" evidence="1">
    <location>
        <begin position="191"/>
        <end position="211"/>
    </location>
</feature>
<comment type="caution">
    <text evidence="2">The sequence shown here is derived from an EMBL/GenBank/DDBJ whole genome shotgun (WGS) entry which is preliminary data.</text>
</comment>
<evidence type="ECO:0000313" key="2">
    <source>
        <dbReference type="EMBL" id="GAA1934507.1"/>
    </source>
</evidence>
<feature type="transmembrane region" description="Helical" evidence="1">
    <location>
        <begin position="168"/>
        <end position="185"/>
    </location>
</feature>
<reference evidence="2 3" key="1">
    <citation type="journal article" date="2019" name="Int. J. Syst. Evol. Microbiol.">
        <title>The Global Catalogue of Microorganisms (GCM) 10K type strain sequencing project: providing services to taxonomists for standard genome sequencing and annotation.</title>
        <authorList>
            <consortium name="The Broad Institute Genomics Platform"/>
            <consortium name="The Broad Institute Genome Sequencing Center for Infectious Disease"/>
            <person name="Wu L."/>
            <person name="Ma J."/>
        </authorList>
    </citation>
    <scope>NUCLEOTIDE SEQUENCE [LARGE SCALE GENOMIC DNA]</scope>
    <source>
        <strain evidence="2 3">JCM 13581</strain>
    </source>
</reference>
<organism evidence="2 3">
    <name type="scientific">Streptomyces sodiiphilus</name>
    <dbReference type="NCBI Taxonomy" id="226217"/>
    <lineage>
        <taxon>Bacteria</taxon>
        <taxon>Bacillati</taxon>
        <taxon>Actinomycetota</taxon>
        <taxon>Actinomycetes</taxon>
        <taxon>Kitasatosporales</taxon>
        <taxon>Streptomycetaceae</taxon>
        <taxon>Streptomyces</taxon>
    </lineage>
</organism>
<evidence type="ECO:0000256" key="1">
    <source>
        <dbReference type="SAM" id="Phobius"/>
    </source>
</evidence>
<keyword evidence="1" id="KW-0472">Membrane</keyword>
<keyword evidence="3" id="KW-1185">Reference proteome</keyword>
<evidence type="ECO:0000313" key="3">
    <source>
        <dbReference type="Proteomes" id="UP001501303"/>
    </source>
</evidence>
<sequence length="265" mass="28920">MAFMTGQPSRPAWSPMEEWWYRDIVDPGKLPLLAALVSFVMTFLVTRTVTRLIRAGHGPFRNVSAGGVHIHHAVPGVVLMVAGGFAGIATGQAGWPGVLAAVLFGVGAGLVLDEFALILYLADVYWTEQGRRSVEAVVLTTALLVMVLAGVVPFGVDALSEEERRQRGVLAGTVLLNFAAALVSLAKGKLWTAVAGAVVPLIAFTGAVRLARPGSFWDRRLYRNRPRTRERARRRARRHDRRWSPVTGRLQDLLGGTPDDELRPR</sequence>
<keyword evidence="1" id="KW-0812">Transmembrane</keyword>
<gene>
    <name evidence="2" type="ORF">GCM10009716_46920</name>
</gene>
<proteinExistence type="predicted"/>
<name>A0ABN2PYK5_9ACTN</name>
<feature type="transmembrane region" description="Helical" evidence="1">
    <location>
        <begin position="98"/>
        <end position="122"/>
    </location>
</feature>
<protein>
    <recommendedName>
        <fullName evidence="4">Integral membrane protein</fullName>
    </recommendedName>
</protein>
<feature type="transmembrane region" description="Helical" evidence="1">
    <location>
        <begin position="30"/>
        <end position="50"/>
    </location>
</feature>
<keyword evidence="1" id="KW-1133">Transmembrane helix</keyword>
<accession>A0ABN2PYK5</accession>
<feature type="transmembrane region" description="Helical" evidence="1">
    <location>
        <begin position="70"/>
        <end position="91"/>
    </location>
</feature>
<dbReference type="Proteomes" id="UP001501303">
    <property type="component" value="Unassembled WGS sequence"/>
</dbReference>